<name>A0ACB6SAM1_9PLEO</name>
<comment type="caution">
    <text evidence="1">The sequence shown here is derived from an EMBL/GenBank/DDBJ whole genome shotgun (WGS) entry which is preliminary data.</text>
</comment>
<dbReference type="Proteomes" id="UP000799754">
    <property type="component" value="Unassembled WGS sequence"/>
</dbReference>
<dbReference type="EMBL" id="MU006707">
    <property type="protein sequence ID" value="KAF2630398.1"/>
    <property type="molecule type" value="Genomic_DNA"/>
</dbReference>
<gene>
    <name evidence="1" type="ORF">BU25DRAFT_257373</name>
</gene>
<organism evidence="1 2">
    <name type="scientific">Macroventuria anomochaeta</name>
    <dbReference type="NCBI Taxonomy" id="301207"/>
    <lineage>
        <taxon>Eukaryota</taxon>
        <taxon>Fungi</taxon>
        <taxon>Dikarya</taxon>
        <taxon>Ascomycota</taxon>
        <taxon>Pezizomycotina</taxon>
        <taxon>Dothideomycetes</taxon>
        <taxon>Pleosporomycetidae</taxon>
        <taxon>Pleosporales</taxon>
        <taxon>Pleosporineae</taxon>
        <taxon>Didymellaceae</taxon>
        <taxon>Macroventuria</taxon>
    </lineage>
</organism>
<protein>
    <submittedName>
        <fullName evidence="1">Uncharacterized protein</fullName>
    </submittedName>
</protein>
<reference evidence="1" key="1">
    <citation type="journal article" date="2020" name="Stud. Mycol.">
        <title>101 Dothideomycetes genomes: a test case for predicting lifestyles and emergence of pathogens.</title>
        <authorList>
            <person name="Haridas S."/>
            <person name="Albert R."/>
            <person name="Binder M."/>
            <person name="Bloem J."/>
            <person name="Labutti K."/>
            <person name="Salamov A."/>
            <person name="Andreopoulos B."/>
            <person name="Baker S."/>
            <person name="Barry K."/>
            <person name="Bills G."/>
            <person name="Bluhm B."/>
            <person name="Cannon C."/>
            <person name="Castanera R."/>
            <person name="Culley D."/>
            <person name="Daum C."/>
            <person name="Ezra D."/>
            <person name="Gonzalez J."/>
            <person name="Henrissat B."/>
            <person name="Kuo A."/>
            <person name="Liang C."/>
            <person name="Lipzen A."/>
            <person name="Lutzoni F."/>
            <person name="Magnuson J."/>
            <person name="Mondo S."/>
            <person name="Nolan M."/>
            <person name="Ohm R."/>
            <person name="Pangilinan J."/>
            <person name="Park H.-J."/>
            <person name="Ramirez L."/>
            <person name="Alfaro M."/>
            <person name="Sun H."/>
            <person name="Tritt A."/>
            <person name="Yoshinaga Y."/>
            <person name="Zwiers L.-H."/>
            <person name="Turgeon B."/>
            <person name="Goodwin S."/>
            <person name="Spatafora J."/>
            <person name="Crous P."/>
            <person name="Grigoriev I."/>
        </authorList>
    </citation>
    <scope>NUCLEOTIDE SEQUENCE</scope>
    <source>
        <strain evidence="1">CBS 525.71</strain>
    </source>
</reference>
<keyword evidence="2" id="KW-1185">Reference proteome</keyword>
<sequence>MSREECRHQAFACMRTVASSCCCSHQDAVCMYTIALRHRYICSGALWHSVRHPAARGIWPWSCETSLNETAYSLVAFRGAVESDIDYGFRIVVASSAYVPRYRWVGFECAVLRVRAYLSPAVQQEEVPSHVRGRRRYLLSSFDSLARRSCTLSLTSAEVDWQKDGTGCCCAKSML</sequence>
<evidence type="ECO:0000313" key="1">
    <source>
        <dbReference type="EMBL" id="KAF2630398.1"/>
    </source>
</evidence>
<evidence type="ECO:0000313" key="2">
    <source>
        <dbReference type="Proteomes" id="UP000799754"/>
    </source>
</evidence>
<proteinExistence type="predicted"/>
<accession>A0ACB6SAM1</accession>